<gene>
    <name evidence="11" type="ORF">KTS45_02125</name>
</gene>
<evidence type="ECO:0000256" key="8">
    <source>
        <dbReference type="SAM" id="Phobius"/>
    </source>
</evidence>
<feature type="transmembrane region" description="Helical" evidence="8">
    <location>
        <begin position="322"/>
        <end position="342"/>
    </location>
</feature>
<evidence type="ECO:0000256" key="6">
    <source>
        <dbReference type="ARBA" id="ARBA00022989"/>
    </source>
</evidence>
<evidence type="ECO:0000313" key="11">
    <source>
        <dbReference type="EMBL" id="MBV0922984.1"/>
    </source>
</evidence>
<evidence type="ECO:0000256" key="3">
    <source>
        <dbReference type="ARBA" id="ARBA00022676"/>
    </source>
</evidence>
<feature type="transmembrane region" description="Helical" evidence="8">
    <location>
        <begin position="97"/>
        <end position="117"/>
    </location>
</feature>
<dbReference type="InterPro" id="IPR050297">
    <property type="entry name" value="LipidA_mod_glycosyltrf_83"/>
</dbReference>
<evidence type="ECO:0000256" key="1">
    <source>
        <dbReference type="ARBA" id="ARBA00004651"/>
    </source>
</evidence>
<keyword evidence="3" id="KW-0328">Glycosyltransferase</keyword>
<feature type="transmembrane region" description="Helical" evidence="8">
    <location>
        <begin position="294"/>
        <end position="313"/>
    </location>
</feature>
<dbReference type="PANTHER" id="PTHR33908">
    <property type="entry name" value="MANNOSYLTRANSFERASE YKCB-RELATED"/>
    <property type="match status" value="1"/>
</dbReference>
<dbReference type="InterPro" id="IPR057168">
    <property type="entry name" value="DUF7846"/>
</dbReference>
<sequence>MFQRIRRSEWAAAVGLAALGALVVAVVSTQLFPYHSLNHDEGVYLQQAAMLLEGRLFLQSPVEGAFRPWFFVESDRGMYSKYSPVAPALFALGKLLGGYRVALVGIAAGNLLLVVGVVREVFDYRTGLLAGAFVLASPLFLVDSSVFLPYAPTTLLNLAFAYAYLRADRAADGRRWAALAGVAVGLAFFSRPYTSVLFAAPFIAHALWTLATRWRTTLPRQAITAGLGTAGVALTLGYNAVVTGSPWVFPYQAFAPEDGLGFGHRELLGHEIVYTPELALRANRLVLELFFTEWVAGGLLGTALAVVGLAYAARADVEPRRVVLAGLFVSVAVGNVYFWGNFNVLGDLDVAGDGLVSALGPYYHFDLLLPTAAFAARGAVGGYESVGRALDGRFGDRSRRIALAAVVLVSAAALGGVTAGNLAEPVEDNAEVTRTYEDAYEPFEGGPPANSLVLLPDPYGNWLNHPFQYLRNDPGYDGRAVYAVDDRPFAVTEAFPDRRVYRYVYRGAWAPPGGSPDAARLQRVRDVSGRQVRLDATVGVPKGAIGVTVRVATDDGSAYYVVPDAGETADLSLTVEDGNVTVAGGPRRVRNGTLSVSGRDTVRTTIFVDYAGGGGFAYRLDLPVDADGDGMRALTPRVEWCRNARACGGAAAYVPEAVPNGVSVETNLTASERKR</sequence>
<proteinExistence type="predicted"/>
<feature type="transmembrane region" description="Helical" evidence="8">
    <location>
        <begin position="401"/>
        <end position="423"/>
    </location>
</feature>
<organism evidence="11 12">
    <name type="scientific">Haloarcula limicola</name>
    <dbReference type="NCBI Taxonomy" id="1429915"/>
    <lineage>
        <taxon>Archaea</taxon>
        <taxon>Methanobacteriati</taxon>
        <taxon>Methanobacteriota</taxon>
        <taxon>Stenosarchaea group</taxon>
        <taxon>Halobacteria</taxon>
        <taxon>Halobacteriales</taxon>
        <taxon>Haloarculaceae</taxon>
        <taxon>Haloarcula</taxon>
    </lineage>
</organism>
<dbReference type="Pfam" id="PF25230">
    <property type="entry name" value="DUF7846"/>
    <property type="match status" value="1"/>
</dbReference>
<dbReference type="Pfam" id="PF13231">
    <property type="entry name" value="PMT_2"/>
    <property type="match status" value="1"/>
</dbReference>
<accession>A0A8J7Y835</accession>
<dbReference type="PANTHER" id="PTHR33908:SF11">
    <property type="entry name" value="MEMBRANE PROTEIN"/>
    <property type="match status" value="1"/>
</dbReference>
<dbReference type="OrthoDB" id="157326at2157"/>
<keyword evidence="12" id="KW-1185">Reference proteome</keyword>
<keyword evidence="7 8" id="KW-0472">Membrane</keyword>
<keyword evidence="6 8" id="KW-1133">Transmembrane helix</keyword>
<evidence type="ECO:0000259" key="9">
    <source>
        <dbReference type="Pfam" id="PF13231"/>
    </source>
</evidence>
<keyword evidence="2" id="KW-1003">Cell membrane</keyword>
<dbReference type="GO" id="GO:0016763">
    <property type="term" value="F:pentosyltransferase activity"/>
    <property type="evidence" value="ECO:0007669"/>
    <property type="project" value="TreeGrafter"/>
</dbReference>
<feature type="domain" description="Glycosyltransferase RgtA/B/C/D-like" evidence="9">
    <location>
        <begin position="108"/>
        <end position="224"/>
    </location>
</feature>
<feature type="transmembrane region" description="Helical" evidence="8">
    <location>
        <begin position="362"/>
        <end position="380"/>
    </location>
</feature>
<dbReference type="GO" id="GO:0005886">
    <property type="term" value="C:plasma membrane"/>
    <property type="evidence" value="ECO:0007669"/>
    <property type="project" value="UniProtKB-SubCell"/>
</dbReference>
<feature type="transmembrane region" description="Helical" evidence="8">
    <location>
        <begin position="223"/>
        <end position="241"/>
    </location>
</feature>
<evidence type="ECO:0000256" key="4">
    <source>
        <dbReference type="ARBA" id="ARBA00022679"/>
    </source>
</evidence>
<comment type="subcellular location">
    <subcellularLocation>
        <location evidence="1">Cell membrane</location>
        <topology evidence="1">Multi-pass membrane protein</topology>
    </subcellularLocation>
</comment>
<dbReference type="InterPro" id="IPR038731">
    <property type="entry name" value="RgtA/B/C-like"/>
</dbReference>
<dbReference type="AlphaFoldDB" id="A0A8J7Y835"/>
<feature type="transmembrane region" description="Helical" evidence="8">
    <location>
        <begin position="124"/>
        <end position="141"/>
    </location>
</feature>
<feature type="domain" description="DUF7846" evidence="10">
    <location>
        <begin position="452"/>
        <end position="620"/>
    </location>
</feature>
<evidence type="ECO:0000313" key="12">
    <source>
        <dbReference type="Proteomes" id="UP000766550"/>
    </source>
</evidence>
<dbReference type="EMBL" id="JAHQXF010000001">
    <property type="protein sequence ID" value="MBV0922984.1"/>
    <property type="molecule type" value="Genomic_DNA"/>
</dbReference>
<reference evidence="11 12" key="1">
    <citation type="submission" date="2021-06" db="EMBL/GenBank/DDBJ databases">
        <title>New haloarchaea isolates fom saline soil.</title>
        <authorList>
            <person name="Duran-Viseras A."/>
            <person name="Sanchez-Porro C.S."/>
            <person name="Ventosa A."/>
        </authorList>
    </citation>
    <scope>NUCLEOTIDE SEQUENCE [LARGE SCALE GENOMIC DNA]</scope>
    <source>
        <strain evidence="11 12">JCM 183640</strain>
    </source>
</reference>
<feature type="transmembrane region" description="Helical" evidence="8">
    <location>
        <begin position="147"/>
        <end position="165"/>
    </location>
</feature>
<dbReference type="Proteomes" id="UP000766550">
    <property type="component" value="Unassembled WGS sequence"/>
</dbReference>
<evidence type="ECO:0000256" key="5">
    <source>
        <dbReference type="ARBA" id="ARBA00022692"/>
    </source>
</evidence>
<comment type="caution">
    <text evidence="11">The sequence shown here is derived from an EMBL/GenBank/DDBJ whole genome shotgun (WGS) entry which is preliminary data.</text>
</comment>
<evidence type="ECO:0000256" key="2">
    <source>
        <dbReference type="ARBA" id="ARBA00022475"/>
    </source>
</evidence>
<dbReference type="RefSeq" id="WP_174242479.1">
    <property type="nucleotide sequence ID" value="NZ_JAHQXF010000001.1"/>
</dbReference>
<name>A0A8J7Y835_9EURY</name>
<protein>
    <submittedName>
        <fullName evidence="11">Glycosyltransferase family 39 protein</fullName>
    </submittedName>
</protein>
<keyword evidence="5 8" id="KW-0812">Transmembrane</keyword>
<keyword evidence="4" id="KW-0808">Transferase</keyword>
<evidence type="ECO:0000259" key="10">
    <source>
        <dbReference type="Pfam" id="PF25230"/>
    </source>
</evidence>
<dbReference type="GO" id="GO:0008610">
    <property type="term" value="P:lipid biosynthetic process"/>
    <property type="evidence" value="ECO:0007669"/>
    <property type="project" value="UniProtKB-ARBA"/>
</dbReference>
<evidence type="ECO:0000256" key="7">
    <source>
        <dbReference type="ARBA" id="ARBA00023136"/>
    </source>
</evidence>